<comment type="caution">
    <text evidence="1">The sequence shown here is derived from an EMBL/GenBank/DDBJ whole genome shotgun (WGS) entry which is preliminary data.</text>
</comment>
<dbReference type="AlphaFoldDB" id="A0AAV3Z657"/>
<evidence type="ECO:0000313" key="1">
    <source>
        <dbReference type="EMBL" id="GFN89947.1"/>
    </source>
</evidence>
<dbReference type="Proteomes" id="UP000735302">
    <property type="component" value="Unassembled WGS sequence"/>
</dbReference>
<sequence>MVTSSNYIFPPEFNIGKLPVWVWFLYTSQVHNKVISGFRALHKAWTTVAWLDLAKDLRADSPSTVPQTLRKATTKKIKDLDALLKSTLRRDSQRTEVEALTVAKQAIMCIV</sequence>
<proteinExistence type="predicted"/>
<accession>A0AAV3Z657</accession>
<organism evidence="1 2">
    <name type="scientific">Plakobranchus ocellatus</name>
    <dbReference type="NCBI Taxonomy" id="259542"/>
    <lineage>
        <taxon>Eukaryota</taxon>
        <taxon>Metazoa</taxon>
        <taxon>Spiralia</taxon>
        <taxon>Lophotrochozoa</taxon>
        <taxon>Mollusca</taxon>
        <taxon>Gastropoda</taxon>
        <taxon>Heterobranchia</taxon>
        <taxon>Euthyneura</taxon>
        <taxon>Panpulmonata</taxon>
        <taxon>Sacoglossa</taxon>
        <taxon>Placobranchoidea</taxon>
        <taxon>Plakobranchidae</taxon>
        <taxon>Plakobranchus</taxon>
    </lineage>
</organism>
<evidence type="ECO:0000313" key="2">
    <source>
        <dbReference type="Proteomes" id="UP000735302"/>
    </source>
</evidence>
<dbReference type="EMBL" id="BLXT01001969">
    <property type="protein sequence ID" value="GFN89947.1"/>
    <property type="molecule type" value="Genomic_DNA"/>
</dbReference>
<keyword evidence="2" id="KW-1185">Reference proteome</keyword>
<reference evidence="1 2" key="1">
    <citation type="journal article" date="2021" name="Elife">
        <title>Chloroplast acquisition without the gene transfer in kleptoplastic sea slugs, Plakobranchus ocellatus.</title>
        <authorList>
            <person name="Maeda T."/>
            <person name="Takahashi S."/>
            <person name="Yoshida T."/>
            <person name="Shimamura S."/>
            <person name="Takaki Y."/>
            <person name="Nagai Y."/>
            <person name="Toyoda A."/>
            <person name="Suzuki Y."/>
            <person name="Arimoto A."/>
            <person name="Ishii H."/>
            <person name="Satoh N."/>
            <person name="Nishiyama T."/>
            <person name="Hasebe M."/>
            <person name="Maruyama T."/>
            <person name="Minagawa J."/>
            <person name="Obokata J."/>
            <person name="Shigenobu S."/>
        </authorList>
    </citation>
    <scope>NUCLEOTIDE SEQUENCE [LARGE SCALE GENOMIC DNA]</scope>
</reference>
<gene>
    <name evidence="1" type="ORF">PoB_001645300</name>
</gene>
<name>A0AAV3Z657_9GAST</name>
<protein>
    <submittedName>
        <fullName evidence="1">Uncharacterized protein</fullName>
    </submittedName>
</protein>